<evidence type="ECO:0000313" key="2">
    <source>
        <dbReference type="EMBL" id="EJK46534.1"/>
    </source>
</evidence>
<dbReference type="Proteomes" id="UP000266841">
    <property type="component" value="Unassembled WGS sequence"/>
</dbReference>
<organism evidence="2 3">
    <name type="scientific">Thalassiosira oceanica</name>
    <name type="common">Marine diatom</name>
    <dbReference type="NCBI Taxonomy" id="159749"/>
    <lineage>
        <taxon>Eukaryota</taxon>
        <taxon>Sar</taxon>
        <taxon>Stramenopiles</taxon>
        <taxon>Ochrophyta</taxon>
        <taxon>Bacillariophyta</taxon>
        <taxon>Coscinodiscophyceae</taxon>
        <taxon>Thalassiosirophycidae</taxon>
        <taxon>Thalassiosirales</taxon>
        <taxon>Thalassiosiraceae</taxon>
        <taxon>Thalassiosira</taxon>
    </lineage>
</organism>
<keyword evidence="3" id="KW-1185">Reference proteome</keyword>
<dbReference type="EMBL" id="AGNL01047696">
    <property type="protein sequence ID" value="EJK46534.1"/>
    <property type="molecule type" value="Genomic_DNA"/>
</dbReference>
<feature type="compositionally biased region" description="Basic and acidic residues" evidence="1">
    <location>
        <begin position="77"/>
        <end position="88"/>
    </location>
</feature>
<comment type="caution">
    <text evidence="2">The sequence shown here is derived from an EMBL/GenBank/DDBJ whole genome shotgun (WGS) entry which is preliminary data.</text>
</comment>
<evidence type="ECO:0000313" key="3">
    <source>
        <dbReference type="Proteomes" id="UP000266841"/>
    </source>
</evidence>
<sequence>MEASDKDNRNTFRKLSDTTIGGIAVTTEQCRCLETVKHSLGDRLPPNLVAELDLAIKLNGLLERALAVELPSSGRSHGKEQLREKSSRETSLVSSSVAKGLSQASLSPLGVNPLVASPLATHQDHGHSGEDSGDGDMIPLGGESTRSDDDDRTDELIVEWSHLALQIENNLSSHQVVMEQVQIYGMTFRRLREFLCSGTPQLSNIPALATNLLIVLQTIPQTRSLFANLDRGTAKMLVDRASTEDKESPAFDMETSIANILSDLKGAGDDLDDQNETLAVHSLVNLSPFDLTVQAMRRFDSATTTSTATSATREEVKLLRDRIIYTRQIRHLVTNILHIAVWVKFASNLSMDLLFGGKYTEKEEKLKLLQPAQELWNLVLEGRDDDMSLVRSLGSCLVVTRSGTNGREVLEFDPTKLTLLCFVEIALVPGLAEHEQQALKVAAEITRLSSDLRRGRRAGASDDRTSLMHAAWSACQQETLSGRKGAPVKDDYTGSTDNRNNICCLAMNVIAHRSITKRLPQGLFNGEFICTLSLVSPFWIRTHCDFFSAKKAAMKGFFGKTTPLGEGDKIVTNISKGLKPRLKKLSLLYFETLKVELIFNQPLQVKSLKDLIGCTDTDQTDGGDG</sequence>
<name>K0R4F1_THAOC</name>
<feature type="region of interest" description="Disordered" evidence="1">
    <location>
        <begin position="72"/>
        <end position="94"/>
    </location>
</feature>
<proteinExistence type="predicted"/>
<accession>K0R4F1</accession>
<reference evidence="2 3" key="1">
    <citation type="journal article" date="2012" name="Genome Biol.">
        <title>Genome and low-iron response of an oceanic diatom adapted to chronic iron limitation.</title>
        <authorList>
            <person name="Lommer M."/>
            <person name="Specht M."/>
            <person name="Roy A.S."/>
            <person name="Kraemer L."/>
            <person name="Andreson R."/>
            <person name="Gutowska M.A."/>
            <person name="Wolf J."/>
            <person name="Bergner S.V."/>
            <person name="Schilhabel M.B."/>
            <person name="Klostermeier U.C."/>
            <person name="Beiko R.G."/>
            <person name="Rosenstiel P."/>
            <person name="Hippler M."/>
            <person name="Laroche J."/>
        </authorList>
    </citation>
    <scope>NUCLEOTIDE SEQUENCE [LARGE SCALE GENOMIC DNA]</scope>
    <source>
        <strain evidence="2 3">CCMP1005</strain>
    </source>
</reference>
<evidence type="ECO:0000256" key="1">
    <source>
        <dbReference type="SAM" id="MobiDB-lite"/>
    </source>
</evidence>
<gene>
    <name evidence="2" type="ORF">THAOC_34796</name>
</gene>
<feature type="region of interest" description="Disordered" evidence="1">
    <location>
        <begin position="119"/>
        <end position="151"/>
    </location>
</feature>
<dbReference type="AlphaFoldDB" id="K0R4F1"/>
<protein>
    <submittedName>
        <fullName evidence="2">Uncharacterized protein</fullName>
    </submittedName>
</protein>